<evidence type="ECO:0000256" key="7">
    <source>
        <dbReference type="SAM" id="SignalP"/>
    </source>
</evidence>
<dbReference type="GO" id="GO:0005737">
    <property type="term" value="C:cytoplasm"/>
    <property type="evidence" value="ECO:0007669"/>
    <property type="project" value="TreeGrafter"/>
</dbReference>
<gene>
    <name evidence="9" type="primary">trxA_3</name>
    <name evidence="9" type="ORF">Mal4_34750</name>
</gene>
<dbReference type="InterPro" id="IPR005746">
    <property type="entry name" value="Thioredoxin"/>
</dbReference>
<evidence type="ECO:0000256" key="4">
    <source>
        <dbReference type="ARBA" id="ARBA00023157"/>
    </source>
</evidence>
<evidence type="ECO:0000256" key="1">
    <source>
        <dbReference type="ARBA" id="ARBA00008987"/>
    </source>
</evidence>
<dbReference type="InterPro" id="IPR017937">
    <property type="entry name" value="Thioredoxin_CS"/>
</dbReference>
<evidence type="ECO:0000256" key="3">
    <source>
        <dbReference type="ARBA" id="ARBA00022982"/>
    </source>
</evidence>
<feature type="domain" description="Thioredoxin" evidence="8">
    <location>
        <begin position="11"/>
        <end position="133"/>
    </location>
</feature>
<evidence type="ECO:0000259" key="8">
    <source>
        <dbReference type="PROSITE" id="PS51352"/>
    </source>
</evidence>
<sequence length="136" mass="14645" precursor="true">MARNLTLIALLLFAAGCAGESLPPIDGNEVTVTEDSYQEEVAESSVPVLIDFWAPWCGPCVQMEPVIAHVSVNYEGRLKVAKVNVDENPRLASEFAINGIPAFVLVRDGEIVSRTEGSRSLASMSDWIDSRIAAAP</sequence>
<dbReference type="KEGG" id="mri:Mal4_34750"/>
<dbReference type="CDD" id="cd02947">
    <property type="entry name" value="TRX_family"/>
    <property type="match status" value="1"/>
</dbReference>
<keyword evidence="10" id="KW-1185">Reference proteome</keyword>
<dbReference type="RefSeq" id="WP_197443545.1">
    <property type="nucleotide sequence ID" value="NZ_CP036275.1"/>
</dbReference>
<dbReference type="PRINTS" id="PR00421">
    <property type="entry name" value="THIOREDOXIN"/>
</dbReference>
<keyword evidence="2" id="KW-0813">Transport</keyword>
<dbReference type="FunFam" id="3.40.30.10:FF:000001">
    <property type="entry name" value="Thioredoxin"/>
    <property type="match status" value="1"/>
</dbReference>
<dbReference type="EMBL" id="CP036275">
    <property type="protein sequence ID" value="QDU39140.1"/>
    <property type="molecule type" value="Genomic_DNA"/>
</dbReference>
<feature type="signal peptide" evidence="7">
    <location>
        <begin position="1"/>
        <end position="20"/>
    </location>
</feature>
<dbReference type="GO" id="GO:0015035">
    <property type="term" value="F:protein-disulfide reductase activity"/>
    <property type="evidence" value="ECO:0007669"/>
    <property type="project" value="UniProtKB-UniRule"/>
</dbReference>
<dbReference type="PROSITE" id="PS00194">
    <property type="entry name" value="THIOREDOXIN_1"/>
    <property type="match status" value="1"/>
</dbReference>
<dbReference type="PANTHER" id="PTHR45663">
    <property type="entry name" value="GEO12009P1"/>
    <property type="match status" value="1"/>
</dbReference>
<evidence type="ECO:0000256" key="2">
    <source>
        <dbReference type="ARBA" id="ARBA00022448"/>
    </source>
</evidence>
<name>A0A517Z9N6_9PLAN</name>
<dbReference type="Proteomes" id="UP000320496">
    <property type="component" value="Chromosome"/>
</dbReference>
<evidence type="ECO:0000256" key="5">
    <source>
        <dbReference type="ARBA" id="ARBA00023284"/>
    </source>
</evidence>
<dbReference type="PROSITE" id="PS51257">
    <property type="entry name" value="PROKAR_LIPOPROTEIN"/>
    <property type="match status" value="1"/>
</dbReference>
<dbReference type="Pfam" id="PF00085">
    <property type="entry name" value="Thioredoxin"/>
    <property type="match status" value="1"/>
</dbReference>
<proteinExistence type="inferred from homology"/>
<organism evidence="9 10">
    <name type="scientific">Maioricimonas rarisocia</name>
    <dbReference type="NCBI Taxonomy" id="2528026"/>
    <lineage>
        <taxon>Bacteria</taxon>
        <taxon>Pseudomonadati</taxon>
        <taxon>Planctomycetota</taxon>
        <taxon>Planctomycetia</taxon>
        <taxon>Planctomycetales</taxon>
        <taxon>Planctomycetaceae</taxon>
        <taxon>Maioricimonas</taxon>
    </lineage>
</organism>
<comment type="similarity">
    <text evidence="1">Belongs to the thioredoxin family.</text>
</comment>
<dbReference type="Gene3D" id="3.40.30.10">
    <property type="entry name" value="Glutaredoxin"/>
    <property type="match status" value="1"/>
</dbReference>
<dbReference type="NCBIfam" id="TIGR01068">
    <property type="entry name" value="thioredoxin"/>
    <property type="match status" value="1"/>
</dbReference>
<dbReference type="InterPro" id="IPR013766">
    <property type="entry name" value="Thioredoxin_domain"/>
</dbReference>
<keyword evidence="7" id="KW-0732">Signal</keyword>
<keyword evidence="3" id="KW-0249">Electron transport</keyword>
<dbReference type="PROSITE" id="PS51352">
    <property type="entry name" value="THIOREDOXIN_2"/>
    <property type="match status" value="1"/>
</dbReference>
<reference evidence="9 10" key="1">
    <citation type="submission" date="2019-02" db="EMBL/GenBank/DDBJ databases">
        <title>Deep-cultivation of Planctomycetes and their phenomic and genomic characterization uncovers novel biology.</title>
        <authorList>
            <person name="Wiegand S."/>
            <person name="Jogler M."/>
            <person name="Boedeker C."/>
            <person name="Pinto D."/>
            <person name="Vollmers J."/>
            <person name="Rivas-Marin E."/>
            <person name="Kohn T."/>
            <person name="Peeters S.H."/>
            <person name="Heuer A."/>
            <person name="Rast P."/>
            <person name="Oberbeckmann S."/>
            <person name="Bunk B."/>
            <person name="Jeske O."/>
            <person name="Meyerdierks A."/>
            <person name="Storesund J.E."/>
            <person name="Kallscheuer N."/>
            <person name="Luecker S."/>
            <person name="Lage O.M."/>
            <person name="Pohl T."/>
            <person name="Merkel B.J."/>
            <person name="Hornburger P."/>
            <person name="Mueller R.-W."/>
            <person name="Bruemmer F."/>
            <person name="Labrenz M."/>
            <person name="Spormann A.M."/>
            <person name="Op den Camp H."/>
            <person name="Overmann J."/>
            <person name="Amann R."/>
            <person name="Jetten M.S.M."/>
            <person name="Mascher T."/>
            <person name="Medema M.H."/>
            <person name="Devos D.P."/>
            <person name="Kaster A.-K."/>
            <person name="Ovreas L."/>
            <person name="Rohde M."/>
            <person name="Galperin M.Y."/>
            <person name="Jogler C."/>
        </authorList>
    </citation>
    <scope>NUCLEOTIDE SEQUENCE [LARGE SCALE GENOMIC DNA]</scope>
    <source>
        <strain evidence="9 10">Mal4</strain>
    </source>
</reference>
<accession>A0A517Z9N6</accession>
<dbReference type="InterPro" id="IPR036249">
    <property type="entry name" value="Thioredoxin-like_sf"/>
</dbReference>
<feature type="chain" id="PRO_5021851291" description="Thioredoxin" evidence="7">
    <location>
        <begin position="21"/>
        <end position="136"/>
    </location>
</feature>
<dbReference type="AlphaFoldDB" id="A0A517Z9N6"/>
<keyword evidence="5" id="KW-0676">Redox-active center</keyword>
<evidence type="ECO:0000313" key="9">
    <source>
        <dbReference type="EMBL" id="QDU39140.1"/>
    </source>
</evidence>
<dbReference type="SUPFAM" id="SSF52833">
    <property type="entry name" value="Thioredoxin-like"/>
    <property type="match status" value="1"/>
</dbReference>
<evidence type="ECO:0000313" key="10">
    <source>
        <dbReference type="Proteomes" id="UP000320496"/>
    </source>
</evidence>
<keyword evidence="4" id="KW-1015">Disulfide bond</keyword>
<protein>
    <recommendedName>
        <fullName evidence="6">Thioredoxin</fullName>
    </recommendedName>
</protein>
<dbReference type="PANTHER" id="PTHR45663:SF11">
    <property type="entry name" value="GEO12009P1"/>
    <property type="match status" value="1"/>
</dbReference>
<evidence type="ECO:0000256" key="6">
    <source>
        <dbReference type="NCBIfam" id="TIGR01068"/>
    </source>
</evidence>